<dbReference type="InterPro" id="IPR005811">
    <property type="entry name" value="SUCC_ACL_C"/>
</dbReference>
<comment type="pathway">
    <text evidence="5">Carbohydrate metabolism; tricarboxylic acid cycle; succinate from succinyl-CoA (ligase route): step 1/1.</text>
</comment>
<evidence type="ECO:0000256" key="1">
    <source>
        <dbReference type="ARBA" id="ARBA00022598"/>
    </source>
</evidence>
<dbReference type="GO" id="GO:0004775">
    <property type="term" value="F:succinate-CoA ligase (ADP-forming) activity"/>
    <property type="evidence" value="ECO:0007669"/>
    <property type="project" value="UniProtKB-UniRule"/>
</dbReference>
<dbReference type="InterPro" id="IPR013650">
    <property type="entry name" value="ATP-grasp_succ-CoA_synth-type"/>
</dbReference>
<evidence type="ECO:0000256" key="5">
    <source>
        <dbReference type="HAMAP-Rule" id="MF_00558"/>
    </source>
</evidence>
<dbReference type="GO" id="GO:0004776">
    <property type="term" value="F:succinate-CoA ligase (GDP-forming) activity"/>
    <property type="evidence" value="ECO:0007669"/>
    <property type="project" value="RHEA"/>
</dbReference>
<dbReference type="STRING" id="2162.BRM9_2081"/>
<feature type="domain" description="ATP-grasp" evidence="7">
    <location>
        <begin position="9"/>
        <end position="220"/>
    </location>
</feature>
<evidence type="ECO:0000256" key="4">
    <source>
        <dbReference type="ARBA" id="ARBA00022842"/>
    </source>
</evidence>
<dbReference type="Gene3D" id="3.40.50.261">
    <property type="entry name" value="Succinyl-CoA synthetase domains"/>
    <property type="match status" value="1"/>
</dbReference>
<dbReference type="UniPathway" id="UPA00223">
    <property type="reaction ID" value="UER00999"/>
</dbReference>
<dbReference type="Proteomes" id="UP000029661">
    <property type="component" value="Chromosome"/>
</dbReference>
<dbReference type="PIRSF" id="PIRSF001554">
    <property type="entry name" value="SucCS_beta"/>
    <property type="match status" value="1"/>
</dbReference>
<keyword evidence="4 5" id="KW-0460">Magnesium</keyword>
<comment type="similarity">
    <text evidence="5">Belongs to the succinate/malate CoA ligase beta subunit family.</text>
</comment>
<comment type="cofactor">
    <cofactor evidence="5">
        <name>Mg(2+)</name>
        <dbReference type="ChEBI" id="CHEBI:18420"/>
    </cofactor>
    <text evidence="5">Binds 1 Mg(2+) ion per subunit.</text>
</comment>
<dbReference type="InterPro" id="IPR011761">
    <property type="entry name" value="ATP-grasp"/>
</dbReference>
<dbReference type="EMBL" id="CP006933">
    <property type="protein sequence ID" value="AIS32883.1"/>
    <property type="molecule type" value="Genomic_DNA"/>
</dbReference>
<dbReference type="AlphaFoldDB" id="A0A089ZIX7"/>
<dbReference type="GO" id="GO:0006099">
    <property type="term" value="P:tricarboxylic acid cycle"/>
    <property type="evidence" value="ECO:0007669"/>
    <property type="project" value="UniProtKB-UniRule"/>
</dbReference>
<dbReference type="Gene3D" id="3.30.470.20">
    <property type="entry name" value="ATP-grasp fold, B domain"/>
    <property type="match status" value="1"/>
</dbReference>
<dbReference type="InterPro" id="IPR013815">
    <property type="entry name" value="ATP_grasp_subdomain_1"/>
</dbReference>
<dbReference type="SUPFAM" id="SSF56059">
    <property type="entry name" value="Glutathione synthetase ATP-binding domain-like"/>
    <property type="match status" value="1"/>
</dbReference>
<dbReference type="Gene3D" id="3.30.1490.20">
    <property type="entry name" value="ATP-grasp fold, A domain"/>
    <property type="match status" value="1"/>
</dbReference>
<feature type="binding site" evidence="5">
    <location>
        <position position="204"/>
    </location>
    <ligand>
        <name>Mg(2+)</name>
        <dbReference type="ChEBI" id="CHEBI:18420"/>
    </ligand>
</feature>
<comment type="function">
    <text evidence="5">Succinyl-CoA synthetase functions in the citric acid cycle (TCA), coupling the hydrolysis of succinyl-CoA to the synthesis of either ATP or GTP and thus represents the only step of substrate-level phosphorylation in the TCA. The beta subunit provides nucleotide specificity of the enzyme and binds the substrate succinate, while the binding sites for coenzyme A and phosphate are found in the alpha subunit.</text>
</comment>
<keyword evidence="2 5" id="KW-0479">Metal-binding</keyword>
<dbReference type="PANTHER" id="PTHR11815">
    <property type="entry name" value="SUCCINYL-COA SYNTHETASE BETA CHAIN"/>
    <property type="match status" value="1"/>
</dbReference>
<dbReference type="NCBIfam" id="NF001913">
    <property type="entry name" value="PRK00696.1"/>
    <property type="match status" value="1"/>
</dbReference>
<feature type="binding site" evidence="5">
    <location>
        <begin position="52"/>
        <end position="54"/>
    </location>
    <ligand>
        <name>ATP</name>
        <dbReference type="ChEBI" id="CHEBI:30616"/>
    </ligand>
</feature>
<comment type="catalytic activity">
    <reaction evidence="5">
        <text>GTP + succinate + CoA = succinyl-CoA + GDP + phosphate</text>
        <dbReference type="Rhea" id="RHEA:22120"/>
        <dbReference type="ChEBI" id="CHEBI:30031"/>
        <dbReference type="ChEBI" id="CHEBI:37565"/>
        <dbReference type="ChEBI" id="CHEBI:43474"/>
        <dbReference type="ChEBI" id="CHEBI:57287"/>
        <dbReference type="ChEBI" id="CHEBI:57292"/>
        <dbReference type="ChEBI" id="CHEBI:58189"/>
    </reaction>
</comment>
<dbReference type="EC" id="6.2.1.5" evidence="5"/>
<dbReference type="PROSITE" id="PS01217">
    <property type="entry name" value="SUCCINYL_COA_LIG_3"/>
    <property type="match status" value="1"/>
</dbReference>
<keyword evidence="5" id="KW-0816">Tricarboxylic acid cycle</keyword>
<dbReference type="RefSeq" id="WP_048085698.1">
    <property type="nucleotide sequence ID" value="NZ_CP006933.1"/>
</dbReference>
<comment type="catalytic activity">
    <reaction evidence="5">
        <text>succinate + ATP + CoA = succinyl-CoA + ADP + phosphate</text>
        <dbReference type="Rhea" id="RHEA:17661"/>
        <dbReference type="ChEBI" id="CHEBI:30031"/>
        <dbReference type="ChEBI" id="CHEBI:30616"/>
        <dbReference type="ChEBI" id="CHEBI:43474"/>
        <dbReference type="ChEBI" id="CHEBI:57287"/>
        <dbReference type="ChEBI" id="CHEBI:57292"/>
        <dbReference type="ChEBI" id="CHEBI:456216"/>
        <dbReference type="EC" id="6.2.1.5"/>
    </reaction>
</comment>
<accession>A0A089ZIX7</accession>
<evidence type="ECO:0000259" key="7">
    <source>
        <dbReference type="PROSITE" id="PS50975"/>
    </source>
</evidence>
<dbReference type="HAMAP" id="MF_00558">
    <property type="entry name" value="Succ_CoA_beta"/>
    <property type="match status" value="1"/>
</dbReference>
<gene>
    <name evidence="5 8" type="primary">sucC</name>
    <name evidence="8" type="ORF">BRM9_2081</name>
</gene>
<dbReference type="SUPFAM" id="SSF52210">
    <property type="entry name" value="Succinyl-CoA synthetase domains"/>
    <property type="match status" value="1"/>
</dbReference>
<keyword evidence="3 5" id="KW-0547">Nucleotide-binding</keyword>
<feature type="binding site" evidence="5">
    <location>
        <position position="99"/>
    </location>
    <ligand>
        <name>ATP</name>
        <dbReference type="ChEBI" id="CHEBI:30616"/>
    </ligand>
</feature>
<feature type="binding site" evidence="5">
    <location>
        <position position="94"/>
    </location>
    <ligand>
        <name>ATP</name>
        <dbReference type="ChEBI" id="CHEBI:30616"/>
    </ligand>
</feature>
<dbReference type="InterPro" id="IPR017866">
    <property type="entry name" value="Succ-CoA_synthase_bsu_CS"/>
</dbReference>
<feature type="binding site" evidence="5">
    <location>
        <position position="245"/>
    </location>
    <ligand>
        <name>substrate</name>
        <note>ligand shared with subunit alpha</note>
    </ligand>
</feature>
<evidence type="ECO:0000256" key="2">
    <source>
        <dbReference type="ARBA" id="ARBA00022723"/>
    </source>
</evidence>
<dbReference type="GeneID" id="24793250"/>
<dbReference type="Pfam" id="PF08442">
    <property type="entry name" value="ATP-grasp_2"/>
    <property type="match status" value="1"/>
</dbReference>
<name>A0A089ZIX7_METFO</name>
<feature type="binding site" evidence="5">
    <location>
        <begin position="302"/>
        <end position="304"/>
    </location>
    <ligand>
        <name>substrate</name>
        <note>ligand shared with subunit alpha</note>
    </ligand>
</feature>
<dbReference type="InterPro" id="IPR005809">
    <property type="entry name" value="Succ_CoA_ligase-like_bsu"/>
</dbReference>
<organism evidence="8 9">
    <name type="scientific">Methanobacterium formicicum</name>
    <dbReference type="NCBI Taxonomy" id="2162"/>
    <lineage>
        <taxon>Archaea</taxon>
        <taxon>Methanobacteriati</taxon>
        <taxon>Methanobacteriota</taxon>
        <taxon>Methanomada group</taxon>
        <taxon>Methanobacteria</taxon>
        <taxon>Methanobacteriales</taxon>
        <taxon>Methanobacteriaceae</taxon>
        <taxon>Methanobacterium</taxon>
    </lineage>
</organism>
<dbReference type="InterPro" id="IPR016102">
    <property type="entry name" value="Succinyl-CoA_synth-like"/>
</dbReference>
<feature type="binding site" evidence="5">
    <location>
        <position position="45"/>
    </location>
    <ligand>
        <name>ATP</name>
        <dbReference type="ChEBI" id="CHEBI:30616"/>
    </ligand>
</feature>
<dbReference type="GO" id="GO:0000287">
    <property type="term" value="F:magnesium ion binding"/>
    <property type="evidence" value="ECO:0007669"/>
    <property type="project" value="UniProtKB-UniRule"/>
</dbReference>
<dbReference type="Pfam" id="PF00549">
    <property type="entry name" value="Ligase_CoA"/>
    <property type="match status" value="1"/>
</dbReference>
<dbReference type="GO" id="GO:0006104">
    <property type="term" value="P:succinyl-CoA metabolic process"/>
    <property type="evidence" value="ECO:0007669"/>
    <property type="project" value="TreeGrafter"/>
</dbReference>
<feature type="binding site" evidence="5">
    <location>
        <position position="191"/>
    </location>
    <ligand>
        <name>Mg(2+)</name>
        <dbReference type="ChEBI" id="CHEBI:18420"/>
    </ligand>
</feature>
<feature type="binding site" evidence="5">
    <location>
        <position position="91"/>
    </location>
    <ligand>
        <name>ATP</name>
        <dbReference type="ChEBI" id="CHEBI:30616"/>
    </ligand>
</feature>
<dbReference type="PROSITE" id="PS50975">
    <property type="entry name" value="ATP_GRASP"/>
    <property type="match status" value="1"/>
</dbReference>
<comment type="subunit">
    <text evidence="5">Heterotetramer of two alpha and two beta subunits.</text>
</comment>
<dbReference type="KEGG" id="mfc:BRM9_2081"/>
<evidence type="ECO:0000256" key="6">
    <source>
        <dbReference type="PROSITE-ProRule" id="PRU00409"/>
    </source>
</evidence>
<sequence>MKVHEYQAKEIFKAGGIPTPPSIVAETPKEAQEAAGTIKKPVAIKSQVLIGGRGKAGGIKFADNPEMTYQLTKELLGSTIRGETVRKVLVEEMLDIRDELYLSVAVDRSARKPLIMASKSGGVDIEQVASTTPDKIYKYHQDPLEEFMPYQAREIARKMGVDNELISPVGGIIWKLYQIFLKYDANIAEINPLVLTNQGVIAADAKLDIDDDSLYRHRDMAQFKAESADEFAYVKLDGDIAVIGNGAGLTLTGMDMLKLYGGEPATFLDIGGGASQENIARALNLVISNPQVKVVFLNVLGGITRADDVAHGVISVLKESKREVPLVIRLTGTNEEEGQRLLTEAGVSYETSMEAAAQKAVELCHSLE</sequence>
<dbReference type="OrthoDB" id="146449at2157"/>
<proteinExistence type="inferred from homology"/>
<evidence type="ECO:0000313" key="8">
    <source>
        <dbReference type="EMBL" id="AIS32883.1"/>
    </source>
</evidence>
<dbReference type="GO" id="GO:0042709">
    <property type="term" value="C:succinate-CoA ligase complex"/>
    <property type="evidence" value="ECO:0007669"/>
    <property type="project" value="TreeGrafter"/>
</dbReference>
<keyword evidence="5 6" id="KW-0067">ATP-binding</keyword>
<reference evidence="8 9" key="1">
    <citation type="submission" date="2013-12" db="EMBL/GenBank/DDBJ databases">
        <title>The complete genome sequence of Methanobacterium sp. BRM9.</title>
        <authorList>
            <consortium name="Pastoral Greenhouse Gas Research Consortium"/>
            <person name="Kelly W.J."/>
            <person name="Leahy S.C."/>
            <person name="Perry R."/>
            <person name="Li D."/>
            <person name="Altermann E."/>
            <person name="Lambie S.C."/>
            <person name="Attwood G.T."/>
        </authorList>
    </citation>
    <scope>NUCLEOTIDE SEQUENCE [LARGE SCALE GENOMIC DNA]</scope>
    <source>
        <strain evidence="8 9">BRM9</strain>
    </source>
</reference>
<evidence type="ECO:0000256" key="3">
    <source>
        <dbReference type="ARBA" id="ARBA00022741"/>
    </source>
</evidence>
<dbReference type="NCBIfam" id="TIGR01016">
    <property type="entry name" value="sucCoAbeta"/>
    <property type="match status" value="1"/>
</dbReference>
<evidence type="ECO:0000313" key="9">
    <source>
        <dbReference type="Proteomes" id="UP000029661"/>
    </source>
</evidence>
<keyword evidence="1 5" id="KW-0436">Ligase</keyword>
<dbReference type="PANTHER" id="PTHR11815:SF10">
    <property type="entry name" value="SUCCINATE--COA LIGASE [GDP-FORMING] SUBUNIT BETA, MITOCHONDRIAL"/>
    <property type="match status" value="1"/>
</dbReference>
<protein>
    <recommendedName>
        <fullName evidence="5">Succinate--CoA ligase [ADP-forming] subunit beta</fullName>
        <ecNumber evidence="5">6.2.1.5</ecNumber>
    </recommendedName>
    <alternativeName>
        <fullName evidence="5">Succinyl-CoA synthetase subunit beta</fullName>
        <shortName evidence="5">SCS-beta</shortName>
    </alternativeName>
</protein>
<dbReference type="GO" id="GO:0005524">
    <property type="term" value="F:ATP binding"/>
    <property type="evidence" value="ECO:0007669"/>
    <property type="project" value="UniProtKB-UniRule"/>
</dbReference>
<dbReference type="FunFam" id="3.30.470.20:FF:000002">
    <property type="entry name" value="Succinate--CoA ligase [ADP-forming] subunit beta"/>
    <property type="match status" value="1"/>
</dbReference>